<accession>A0A251TN92</accession>
<dbReference type="Proteomes" id="UP000215914">
    <property type="component" value="Chromosome 10"/>
</dbReference>
<evidence type="ECO:0000313" key="2">
    <source>
        <dbReference type="EMBL" id="OTG12203.1"/>
    </source>
</evidence>
<reference evidence="1 3" key="1">
    <citation type="journal article" date="2017" name="Nature">
        <title>The sunflower genome provides insights into oil metabolism, flowering and Asterid evolution.</title>
        <authorList>
            <person name="Badouin H."/>
            <person name="Gouzy J."/>
            <person name="Grassa C.J."/>
            <person name="Murat F."/>
            <person name="Staton S.E."/>
            <person name="Cottret L."/>
            <person name="Lelandais-Briere C."/>
            <person name="Owens G.L."/>
            <person name="Carrere S."/>
            <person name="Mayjonade B."/>
            <person name="Legrand L."/>
            <person name="Gill N."/>
            <person name="Kane N.C."/>
            <person name="Bowers J.E."/>
            <person name="Hubner S."/>
            <person name="Bellec A."/>
            <person name="Berard A."/>
            <person name="Berges H."/>
            <person name="Blanchet N."/>
            <person name="Boniface M.C."/>
            <person name="Brunel D."/>
            <person name="Catrice O."/>
            <person name="Chaidir N."/>
            <person name="Claudel C."/>
            <person name="Donnadieu C."/>
            <person name="Faraut T."/>
            <person name="Fievet G."/>
            <person name="Helmstetter N."/>
            <person name="King M."/>
            <person name="Knapp S.J."/>
            <person name="Lai Z."/>
            <person name="Le Paslier M.C."/>
            <person name="Lippi Y."/>
            <person name="Lorenzon L."/>
            <person name="Mandel J.R."/>
            <person name="Marage G."/>
            <person name="Marchand G."/>
            <person name="Marquand E."/>
            <person name="Bret-Mestries E."/>
            <person name="Morien E."/>
            <person name="Nambeesan S."/>
            <person name="Nguyen T."/>
            <person name="Pegot-Espagnet P."/>
            <person name="Pouilly N."/>
            <person name="Raftis F."/>
            <person name="Sallet E."/>
            <person name="Schiex T."/>
            <person name="Thomas J."/>
            <person name="Vandecasteele C."/>
            <person name="Vares D."/>
            <person name="Vear F."/>
            <person name="Vautrin S."/>
            <person name="Crespi M."/>
            <person name="Mangin B."/>
            <person name="Burke J.M."/>
            <person name="Salse J."/>
            <person name="Munos S."/>
            <person name="Vincourt P."/>
            <person name="Rieseberg L.H."/>
            <person name="Langlade N.B."/>
        </authorList>
    </citation>
    <scope>NUCLEOTIDE SEQUENCE [LARGE SCALE GENOMIC DNA]</scope>
    <source>
        <strain evidence="3">cv. SF193</strain>
        <tissue evidence="1">Leaves</tissue>
    </source>
</reference>
<organism evidence="2 3">
    <name type="scientific">Helianthus annuus</name>
    <name type="common">Common sunflower</name>
    <dbReference type="NCBI Taxonomy" id="4232"/>
    <lineage>
        <taxon>Eukaryota</taxon>
        <taxon>Viridiplantae</taxon>
        <taxon>Streptophyta</taxon>
        <taxon>Embryophyta</taxon>
        <taxon>Tracheophyta</taxon>
        <taxon>Spermatophyta</taxon>
        <taxon>Magnoliopsida</taxon>
        <taxon>eudicotyledons</taxon>
        <taxon>Gunneridae</taxon>
        <taxon>Pentapetalae</taxon>
        <taxon>asterids</taxon>
        <taxon>campanulids</taxon>
        <taxon>Asterales</taxon>
        <taxon>Asteraceae</taxon>
        <taxon>Asteroideae</taxon>
        <taxon>Heliantheae alliance</taxon>
        <taxon>Heliantheae</taxon>
        <taxon>Helianthus</taxon>
    </lineage>
</organism>
<evidence type="ECO:0000313" key="3">
    <source>
        <dbReference type="Proteomes" id="UP000215914"/>
    </source>
</evidence>
<protein>
    <submittedName>
        <fullName evidence="2">Uncharacterized protein</fullName>
    </submittedName>
</protein>
<gene>
    <name evidence="2" type="ORF">HannXRQ_Chr10g0307101</name>
    <name evidence="1" type="ORF">HanXRQr2_Chr10g0453401</name>
</gene>
<dbReference type="AlphaFoldDB" id="A0A251TN92"/>
<dbReference type="EMBL" id="CM007899">
    <property type="protein sequence ID" value="OTG12203.1"/>
    <property type="molecule type" value="Genomic_DNA"/>
</dbReference>
<dbReference type="EMBL" id="MNCJ02000325">
    <property type="protein sequence ID" value="KAF5787488.1"/>
    <property type="molecule type" value="Genomic_DNA"/>
</dbReference>
<proteinExistence type="predicted"/>
<sequence>MVTEQGFASYKRSTVHLRRAGFRGWSASHRRSPEKSFSVEILMAYPDCDDDRWMFLVKSKSC</sequence>
<dbReference type="InParanoid" id="A0A251TN92"/>
<name>A0A251TN92_HELAN</name>
<reference evidence="1" key="3">
    <citation type="submission" date="2020-06" db="EMBL/GenBank/DDBJ databases">
        <title>Helianthus annuus Genome sequencing and assembly Release 2.</title>
        <authorList>
            <person name="Gouzy J."/>
            <person name="Langlade N."/>
            <person name="Munos S."/>
        </authorList>
    </citation>
    <scope>NUCLEOTIDE SEQUENCE</scope>
    <source>
        <tissue evidence="1">Leaves</tissue>
    </source>
</reference>
<reference evidence="2" key="2">
    <citation type="submission" date="2017-02" db="EMBL/GenBank/DDBJ databases">
        <title>Sunflower complete genome.</title>
        <authorList>
            <person name="Langlade N."/>
            <person name="Munos S."/>
        </authorList>
    </citation>
    <scope>NUCLEOTIDE SEQUENCE [LARGE SCALE GENOMIC DNA]</scope>
    <source>
        <tissue evidence="2">Leaves</tissue>
    </source>
</reference>
<dbReference type="Gramene" id="mRNA:HanXRQr2_Chr10g0453401">
    <property type="protein sequence ID" value="mRNA:HanXRQr2_Chr10g0453401"/>
    <property type="gene ID" value="HanXRQr2_Chr10g0453401"/>
</dbReference>
<keyword evidence="3" id="KW-1185">Reference proteome</keyword>
<evidence type="ECO:0000313" key="1">
    <source>
        <dbReference type="EMBL" id="KAF5787488.1"/>
    </source>
</evidence>